<evidence type="ECO:0000256" key="1">
    <source>
        <dbReference type="ARBA" id="ARBA00004141"/>
    </source>
</evidence>
<dbReference type="GO" id="GO:0016020">
    <property type="term" value="C:membrane"/>
    <property type="evidence" value="ECO:0007669"/>
    <property type="project" value="UniProtKB-SubCell"/>
</dbReference>
<dbReference type="PANTHER" id="PTHR21389:SF0">
    <property type="entry name" value="ETOPOSIDE-INDUCED PROTEIN 2.4 HOMOLOG"/>
    <property type="match status" value="1"/>
</dbReference>
<dbReference type="Proteomes" id="UP001283361">
    <property type="component" value="Unassembled WGS sequence"/>
</dbReference>
<comment type="subcellular location">
    <subcellularLocation>
        <location evidence="1">Membrane</location>
        <topology evidence="1">Multi-pass membrane protein</topology>
    </subcellularLocation>
</comment>
<feature type="transmembrane region" description="Helical" evidence="6">
    <location>
        <begin position="111"/>
        <end position="129"/>
    </location>
</feature>
<dbReference type="AlphaFoldDB" id="A0AAE0YKD1"/>
<proteinExistence type="predicted"/>
<keyword evidence="3 6" id="KW-1133">Transmembrane helix</keyword>
<evidence type="ECO:0000256" key="5">
    <source>
        <dbReference type="SAM" id="MobiDB-lite"/>
    </source>
</evidence>
<keyword evidence="2 6" id="KW-0812">Transmembrane</keyword>
<feature type="transmembrane region" description="Helical" evidence="6">
    <location>
        <begin position="149"/>
        <end position="171"/>
    </location>
</feature>
<evidence type="ECO:0000256" key="2">
    <source>
        <dbReference type="ARBA" id="ARBA00022692"/>
    </source>
</evidence>
<sequence>MFVGFQGKLSNYCSRAARTHRSTHHYRVRDFADTIKSSCHKMALLQHFLDDTIHGVQDSMSGWLVAIKCWRDEARLLQDKPPPPRAFSDLAKKRAEQSGREQDQEGSLSDIVWNTVTTAGVALLITFFIQTGCSFVASLFGESFGSGLYVSSLVLHFLWWFPSMAVIKLTSIINNNEVADKVFLFKYGKPKFVPIGASLSEFIFSCIYQTIFMVQAEVVCLLVPWQWVSRLLEWLHYSLFYALYAFEYKWASLGIPGHTRVAQIENNCPYYFAFGLPIHFIVGFWDSLYTRTMAFTLLFPFSILGATVAAPPRSQFFFPIHIMFPSVYITNEACKLLRLLSGKSKTQSSRQIDLSGR</sequence>
<dbReference type="EMBL" id="JAWDGP010006027">
    <property type="protein sequence ID" value="KAK3748365.1"/>
    <property type="molecule type" value="Genomic_DNA"/>
</dbReference>
<evidence type="ECO:0000313" key="7">
    <source>
        <dbReference type="EMBL" id="KAK3748365.1"/>
    </source>
</evidence>
<reference evidence="7" key="1">
    <citation type="journal article" date="2023" name="G3 (Bethesda)">
        <title>A reference genome for the long-term kleptoplast-retaining sea slug Elysia crispata morphotype clarki.</title>
        <authorList>
            <person name="Eastman K.E."/>
            <person name="Pendleton A.L."/>
            <person name="Shaikh M.A."/>
            <person name="Suttiyut T."/>
            <person name="Ogas R."/>
            <person name="Tomko P."/>
            <person name="Gavelis G."/>
            <person name="Widhalm J.R."/>
            <person name="Wisecaver J.H."/>
        </authorList>
    </citation>
    <scope>NUCLEOTIDE SEQUENCE</scope>
    <source>
        <strain evidence="7">ECLA1</strain>
    </source>
</reference>
<gene>
    <name evidence="7" type="ORF">RRG08_018207</name>
</gene>
<feature type="transmembrane region" description="Helical" evidence="6">
    <location>
        <begin position="192"/>
        <end position="214"/>
    </location>
</feature>
<comment type="caution">
    <text evidence="7">The sequence shown here is derived from an EMBL/GenBank/DDBJ whole genome shotgun (WGS) entry which is preliminary data.</text>
</comment>
<dbReference type="GO" id="GO:0005783">
    <property type="term" value="C:endoplasmic reticulum"/>
    <property type="evidence" value="ECO:0007669"/>
    <property type="project" value="TreeGrafter"/>
</dbReference>
<accession>A0AAE0YKD1</accession>
<evidence type="ECO:0000313" key="8">
    <source>
        <dbReference type="Proteomes" id="UP001283361"/>
    </source>
</evidence>
<keyword evidence="8" id="KW-1185">Reference proteome</keyword>
<protein>
    <submittedName>
        <fullName evidence="7">Uncharacterized protein</fullName>
    </submittedName>
</protein>
<evidence type="ECO:0000256" key="6">
    <source>
        <dbReference type="SAM" id="Phobius"/>
    </source>
</evidence>
<dbReference type="GO" id="GO:0016236">
    <property type="term" value="P:macroautophagy"/>
    <property type="evidence" value="ECO:0007669"/>
    <property type="project" value="TreeGrafter"/>
</dbReference>
<organism evidence="7 8">
    <name type="scientific">Elysia crispata</name>
    <name type="common">lettuce slug</name>
    <dbReference type="NCBI Taxonomy" id="231223"/>
    <lineage>
        <taxon>Eukaryota</taxon>
        <taxon>Metazoa</taxon>
        <taxon>Spiralia</taxon>
        <taxon>Lophotrochozoa</taxon>
        <taxon>Mollusca</taxon>
        <taxon>Gastropoda</taxon>
        <taxon>Heterobranchia</taxon>
        <taxon>Euthyneura</taxon>
        <taxon>Panpulmonata</taxon>
        <taxon>Sacoglossa</taxon>
        <taxon>Placobranchoidea</taxon>
        <taxon>Plakobranchidae</taxon>
        <taxon>Elysia</taxon>
    </lineage>
</organism>
<feature type="compositionally biased region" description="Basic and acidic residues" evidence="5">
    <location>
        <begin position="90"/>
        <end position="103"/>
    </location>
</feature>
<evidence type="ECO:0000256" key="4">
    <source>
        <dbReference type="ARBA" id="ARBA00023136"/>
    </source>
</evidence>
<feature type="transmembrane region" description="Helical" evidence="6">
    <location>
        <begin position="234"/>
        <end position="256"/>
    </location>
</feature>
<name>A0AAE0YKD1_9GAST</name>
<feature type="transmembrane region" description="Helical" evidence="6">
    <location>
        <begin position="268"/>
        <end position="285"/>
    </location>
</feature>
<keyword evidence="4 6" id="KW-0472">Membrane</keyword>
<evidence type="ECO:0000256" key="3">
    <source>
        <dbReference type="ARBA" id="ARBA00022989"/>
    </source>
</evidence>
<feature type="region of interest" description="Disordered" evidence="5">
    <location>
        <begin position="79"/>
        <end position="106"/>
    </location>
</feature>
<dbReference type="PANTHER" id="PTHR21389">
    <property type="entry name" value="P53 INDUCED PROTEIN"/>
    <property type="match status" value="1"/>
</dbReference>